<evidence type="ECO:0000313" key="1">
    <source>
        <dbReference type="EMBL" id="MEK9501396.1"/>
    </source>
</evidence>
<keyword evidence="2" id="KW-1185">Reference proteome</keyword>
<name>A0ABU9EA19_9BACT</name>
<dbReference type="SUPFAM" id="SSF101898">
    <property type="entry name" value="NHL repeat"/>
    <property type="match status" value="1"/>
</dbReference>
<dbReference type="Proteomes" id="UP001484239">
    <property type="component" value="Unassembled WGS sequence"/>
</dbReference>
<protein>
    <submittedName>
        <fullName evidence="1">6-bladed beta-propeller</fullName>
    </submittedName>
</protein>
<comment type="caution">
    <text evidence="1">The sequence shown here is derived from an EMBL/GenBank/DDBJ whole genome shotgun (WGS) entry which is preliminary data.</text>
</comment>
<evidence type="ECO:0000313" key="2">
    <source>
        <dbReference type="Proteomes" id="UP001484239"/>
    </source>
</evidence>
<accession>A0ABU9EA19</accession>
<dbReference type="EMBL" id="JBBHLI010000005">
    <property type="protein sequence ID" value="MEK9501396.1"/>
    <property type="molecule type" value="Genomic_DNA"/>
</dbReference>
<dbReference type="InterPro" id="IPR011042">
    <property type="entry name" value="6-blade_b-propeller_TolB-like"/>
</dbReference>
<gene>
    <name evidence="1" type="ORF">WI372_10450</name>
</gene>
<dbReference type="Pfam" id="PF17170">
    <property type="entry name" value="DUF5128"/>
    <property type="match status" value="1"/>
</dbReference>
<sequence>METGRLETTDEYAFGQVGDAIMMGTNVVVLDSQAQDVRIFDEAGDFVRRVASKGEGPGELTQANSLAKVSEDEFLVVESFGGRAHLFTAAGEFVRTLTFGGRIDPIFVADAEGRLYVRPAAPAMGRLWGGDGRVQLGRINGLNAAGVEYIGMIRREELDAMSPGTVRMDTSGQVHDTIPAPVLPDPLVYVDVPTGRAIYGFEFQPFSWWAWTRSGRLLVGRTDEPVIEEVVLSDGTRRTFAHLPRTTVPIAAPDRRAIREAIAELGEMDGSVVHAPSEGWIVKPMYRGVMPSDAGGIWIATHVESEQKPGGPENDTGWYEPTQEYILVAEDGTIEGRVTAPGNVTLLYAGSGTALGRRTDPLGIQSLLRLDVVWH</sequence>
<proteinExistence type="predicted"/>
<reference evidence="1 2" key="1">
    <citation type="submission" date="2024-02" db="EMBL/GenBank/DDBJ databases">
        <title>A novel Gemmatimonadota bacterium.</title>
        <authorList>
            <person name="Du Z.-J."/>
            <person name="Ye Y.-Q."/>
        </authorList>
    </citation>
    <scope>NUCLEOTIDE SEQUENCE [LARGE SCALE GENOMIC DNA]</scope>
    <source>
        <strain evidence="1 2">DH-20</strain>
    </source>
</reference>
<dbReference type="Gene3D" id="2.120.10.30">
    <property type="entry name" value="TolB, C-terminal domain"/>
    <property type="match status" value="1"/>
</dbReference>
<dbReference type="RefSeq" id="WP_405286877.1">
    <property type="nucleotide sequence ID" value="NZ_JBBHLI010000005.1"/>
</dbReference>
<organism evidence="1 2">
    <name type="scientific">Gaopeijia maritima</name>
    <dbReference type="NCBI Taxonomy" id="3119007"/>
    <lineage>
        <taxon>Bacteria</taxon>
        <taxon>Pseudomonadati</taxon>
        <taxon>Gemmatimonadota</taxon>
        <taxon>Longimicrobiia</taxon>
        <taxon>Gaopeijiales</taxon>
        <taxon>Gaopeijiaceae</taxon>
        <taxon>Gaopeijia</taxon>
    </lineage>
</organism>